<organism evidence="2 3">
    <name type="scientific">Caenorhabditis nigoni</name>
    <dbReference type="NCBI Taxonomy" id="1611254"/>
    <lineage>
        <taxon>Eukaryota</taxon>
        <taxon>Metazoa</taxon>
        <taxon>Ecdysozoa</taxon>
        <taxon>Nematoda</taxon>
        <taxon>Chromadorea</taxon>
        <taxon>Rhabditida</taxon>
        <taxon>Rhabditina</taxon>
        <taxon>Rhabditomorpha</taxon>
        <taxon>Rhabditoidea</taxon>
        <taxon>Rhabditidae</taxon>
        <taxon>Peloderinae</taxon>
        <taxon>Caenorhabditis</taxon>
    </lineage>
</organism>
<proteinExistence type="predicted"/>
<reference evidence="3" key="1">
    <citation type="submission" date="2017-10" db="EMBL/GenBank/DDBJ databases">
        <title>Rapid genome shrinkage in a self-fertile nematode reveals novel sperm competition proteins.</title>
        <authorList>
            <person name="Yin D."/>
            <person name="Schwarz E.M."/>
            <person name="Thomas C.G."/>
            <person name="Felde R.L."/>
            <person name="Korf I.F."/>
            <person name="Cutter A.D."/>
            <person name="Schartner C.M."/>
            <person name="Ralston E.J."/>
            <person name="Meyer B.J."/>
            <person name="Haag E.S."/>
        </authorList>
    </citation>
    <scope>NUCLEOTIDE SEQUENCE [LARGE SCALE GENOMIC DNA]</scope>
    <source>
        <strain evidence="3">JU1422</strain>
    </source>
</reference>
<name>A0A2G5TQJ7_9PELO</name>
<evidence type="ECO:0000259" key="1">
    <source>
        <dbReference type="Pfam" id="PF25375"/>
    </source>
</evidence>
<dbReference type="InterPro" id="IPR040129">
    <property type="entry name" value="Lin-15B-like"/>
</dbReference>
<dbReference type="PANTHER" id="PTHR22716:SF1">
    <property type="entry name" value="ETS CLASS TRANSCRIPTION FACTOR-RELATED"/>
    <property type="match status" value="1"/>
</dbReference>
<dbReference type="AlphaFoldDB" id="A0A2G5TQJ7"/>
<keyword evidence="3" id="KW-1185">Reference proteome</keyword>
<feature type="domain" description="Lin-15A/B-like" evidence="1">
    <location>
        <begin position="186"/>
        <end position="271"/>
    </location>
</feature>
<gene>
    <name evidence="2" type="primary">Cnig_chr_V.g21063</name>
    <name evidence="2" type="ORF">B9Z55_021063</name>
</gene>
<dbReference type="PANTHER" id="PTHR22716">
    <property type="entry name" value="ETS CLASS TRANSCRIPTION FACTOR-RELATED-RELATED"/>
    <property type="match status" value="1"/>
</dbReference>
<comment type="caution">
    <text evidence="2">The sequence shown here is derived from an EMBL/GenBank/DDBJ whole genome shotgun (WGS) entry which is preliminary data.</text>
</comment>
<dbReference type="InterPro" id="IPR057432">
    <property type="entry name" value="Lin-15A/B-like_dom"/>
</dbReference>
<evidence type="ECO:0000313" key="2">
    <source>
        <dbReference type="EMBL" id="PIC29508.1"/>
    </source>
</evidence>
<dbReference type="Pfam" id="PF25375">
    <property type="entry name" value="Lin-15B"/>
    <property type="match status" value="1"/>
</dbReference>
<dbReference type="Proteomes" id="UP000230233">
    <property type="component" value="Chromosome V"/>
</dbReference>
<sequence length="275" mass="32267">MNEAIVKEEVIEETNNFTYINGEYVEVKQEEIEQRPEYLLENEIKTEMNDDCFETNEPDEYFEDVKQEPGEIGSKIEKLSPEFSLLKCGICKKRMPKNLLKLIKSEEDKTVLSVFFFKIEGSLKIKSPYVCYAHIQTIIDTNGSKLKSPSTRYEQILRSFMTKNKRRMQVNKKSINLLFEIFRARHNCQVCHMLKNRCELYQICSKGIRMVIMIGRILRGTHSVEQAKNYINNTDGLTCYSHCKRSIDKILEHLGAVCVSRKKISRNDHFREISR</sequence>
<accession>A0A2G5TQJ7</accession>
<protein>
    <recommendedName>
        <fullName evidence="1">Lin-15A/B-like domain-containing protein</fullName>
    </recommendedName>
</protein>
<evidence type="ECO:0000313" key="3">
    <source>
        <dbReference type="Proteomes" id="UP000230233"/>
    </source>
</evidence>
<dbReference type="GO" id="GO:0040027">
    <property type="term" value="P:negative regulation of vulval development"/>
    <property type="evidence" value="ECO:0007669"/>
    <property type="project" value="InterPro"/>
</dbReference>
<dbReference type="EMBL" id="PDUG01000005">
    <property type="protein sequence ID" value="PIC29508.1"/>
    <property type="molecule type" value="Genomic_DNA"/>
</dbReference>